<comment type="subcellular location">
    <subcellularLocation>
        <location evidence="4">Nucleus</location>
    </subcellularLocation>
</comment>
<evidence type="ECO:0000256" key="1">
    <source>
        <dbReference type="ARBA" id="ARBA00023125"/>
    </source>
</evidence>
<comment type="caution">
    <text evidence="6">The sequence shown here is derived from an EMBL/GenBank/DDBJ whole genome shotgun (WGS) entry which is preliminary data.</text>
</comment>
<sequence length="315" mass="35905">MANKYDTPARRALFETACSVDTKTPVTKKTTHTFESPFSIRTLLNLREETSSQSTQPTEVPPRSIMSSLASHPSFNELSKALAADINTREMPSQLIQTVSPQLIPVPACISALEERIYSLKCQLSDPTKLLELESFYHHQTRQVESERYTHLSNCLPMHQHTINIQCDHQLRLLIGRVKRSIRLLETSLITQDNISYNLAAFESRNSLEEFPPQPIMTSTPKKQSGNPRKSHRHAVYRQQSTAVLETWYAVNSHNPYPSTDIIISLANQADLTTSQVRKWFSNKRLRGGRVSRKLLNHLHHQNELVPSSSVQSWI</sequence>
<keyword evidence="1 4" id="KW-0238">DNA-binding</keyword>
<organism evidence="6 7">
    <name type="scientific">Owenia fusiformis</name>
    <name type="common">Polychaete worm</name>
    <dbReference type="NCBI Taxonomy" id="6347"/>
    <lineage>
        <taxon>Eukaryota</taxon>
        <taxon>Metazoa</taxon>
        <taxon>Spiralia</taxon>
        <taxon>Lophotrochozoa</taxon>
        <taxon>Annelida</taxon>
        <taxon>Polychaeta</taxon>
        <taxon>Sedentaria</taxon>
        <taxon>Canalipalpata</taxon>
        <taxon>Sabellida</taxon>
        <taxon>Oweniida</taxon>
        <taxon>Oweniidae</taxon>
        <taxon>Owenia</taxon>
    </lineage>
</organism>
<dbReference type="SUPFAM" id="SSF46689">
    <property type="entry name" value="Homeodomain-like"/>
    <property type="match status" value="1"/>
</dbReference>
<dbReference type="GO" id="GO:0005634">
    <property type="term" value="C:nucleus"/>
    <property type="evidence" value="ECO:0007669"/>
    <property type="project" value="UniProtKB-SubCell"/>
</dbReference>
<evidence type="ECO:0000313" key="7">
    <source>
        <dbReference type="Proteomes" id="UP000749559"/>
    </source>
</evidence>
<name>A0A8J1TQ22_OWEFU</name>
<feature type="DNA-binding region" description="Homeobox" evidence="4">
    <location>
        <begin position="230"/>
        <end position="292"/>
    </location>
</feature>
<protein>
    <submittedName>
        <fullName evidence="6">Uncharacterized protein</fullName>
    </submittedName>
</protein>
<dbReference type="CDD" id="cd00086">
    <property type="entry name" value="homeodomain"/>
    <property type="match status" value="1"/>
</dbReference>
<dbReference type="SMART" id="SM00389">
    <property type="entry name" value="HOX"/>
    <property type="match status" value="1"/>
</dbReference>
<dbReference type="InterPro" id="IPR001356">
    <property type="entry name" value="HD"/>
</dbReference>
<dbReference type="OrthoDB" id="10049207at2759"/>
<dbReference type="GO" id="GO:0006355">
    <property type="term" value="P:regulation of DNA-templated transcription"/>
    <property type="evidence" value="ECO:0007669"/>
    <property type="project" value="InterPro"/>
</dbReference>
<dbReference type="GO" id="GO:0003677">
    <property type="term" value="F:DNA binding"/>
    <property type="evidence" value="ECO:0007669"/>
    <property type="project" value="UniProtKB-UniRule"/>
</dbReference>
<evidence type="ECO:0000313" key="6">
    <source>
        <dbReference type="EMBL" id="CAH1776033.1"/>
    </source>
</evidence>
<dbReference type="EMBL" id="CAIIXF020000001">
    <property type="protein sequence ID" value="CAH1776033.1"/>
    <property type="molecule type" value="Genomic_DNA"/>
</dbReference>
<evidence type="ECO:0000256" key="4">
    <source>
        <dbReference type="PROSITE-ProRule" id="PRU00108"/>
    </source>
</evidence>
<feature type="compositionally biased region" description="Polar residues" evidence="5">
    <location>
        <begin position="216"/>
        <end position="228"/>
    </location>
</feature>
<proteinExistence type="predicted"/>
<keyword evidence="2 4" id="KW-0371">Homeobox</keyword>
<evidence type="ECO:0000256" key="2">
    <source>
        <dbReference type="ARBA" id="ARBA00023155"/>
    </source>
</evidence>
<keyword evidence="7" id="KW-1185">Reference proteome</keyword>
<evidence type="ECO:0000256" key="3">
    <source>
        <dbReference type="ARBA" id="ARBA00023242"/>
    </source>
</evidence>
<gene>
    <name evidence="6" type="ORF">OFUS_LOCUS3258</name>
</gene>
<dbReference type="InterPro" id="IPR009057">
    <property type="entry name" value="Homeodomain-like_sf"/>
</dbReference>
<dbReference type="Proteomes" id="UP000749559">
    <property type="component" value="Unassembled WGS sequence"/>
</dbReference>
<accession>A0A8J1TQ22</accession>
<dbReference type="Pfam" id="PF05920">
    <property type="entry name" value="Homeobox_KN"/>
    <property type="match status" value="1"/>
</dbReference>
<feature type="region of interest" description="Disordered" evidence="5">
    <location>
        <begin position="210"/>
        <end position="235"/>
    </location>
</feature>
<reference evidence="6" key="1">
    <citation type="submission" date="2022-03" db="EMBL/GenBank/DDBJ databases">
        <authorList>
            <person name="Martin C."/>
        </authorList>
    </citation>
    <scope>NUCLEOTIDE SEQUENCE</scope>
</reference>
<evidence type="ECO:0000256" key="5">
    <source>
        <dbReference type="SAM" id="MobiDB-lite"/>
    </source>
</evidence>
<dbReference type="Gene3D" id="1.10.10.60">
    <property type="entry name" value="Homeodomain-like"/>
    <property type="match status" value="1"/>
</dbReference>
<dbReference type="InterPro" id="IPR008422">
    <property type="entry name" value="KN_HD"/>
</dbReference>
<keyword evidence="3 4" id="KW-0539">Nucleus</keyword>
<dbReference type="AlphaFoldDB" id="A0A8J1TQ22"/>
<dbReference type="PROSITE" id="PS50071">
    <property type="entry name" value="HOMEOBOX_2"/>
    <property type="match status" value="1"/>
</dbReference>